<accession>A0A385ST09</accession>
<keyword evidence="2" id="KW-1185">Reference proteome</keyword>
<dbReference type="RefSeq" id="WP_119755199.1">
    <property type="nucleotide sequence ID" value="NZ_CP032382.1"/>
</dbReference>
<protein>
    <recommendedName>
        <fullName evidence="3">AbiEi antitoxin C-terminal domain-containing protein</fullName>
    </recommendedName>
</protein>
<dbReference type="OrthoDB" id="3240019at2"/>
<sequence>MANKSRFIIAESSIKSFFKNDSTKVYSLAQLDQVLEDNRANWNLPASMNVEKFTEKLTNSEILFKNVFYLEGLKANKERFLSQEASVFQVAVSLINKSYLSHYSAVFLNGLTNQVPKTIYISFEQSKKQNINRTLEQSAINSAFAKPQRKSANTTTFQEYTFLVHNGMYSNRSGVFTLNDLPVTNIERTLIDIAVRPDYAGGVDSVLEAYRRALDKISINKLVAILDRFNFIYPYHQPIGFYLEKAGLDAGKLRVLREKEMRYDFYLTYDMIEKDYDKGWRLYYPKGM</sequence>
<name>A0A385ST09_9BACT</name>
<evidence type="ECO:0000313" key="1">
    <source>
        <dbReference type="EMBL" id="AYB31938.1"/>
    </source>
</evidence>
<gene>
    <name evidence="1" type="ORF">D4L85_15800</name>
</gene>
<dbReference type="KEGG" id="chk:D4L85_15800"/>
<reference evidence="2" key="1">
    <citation type="submission" date="2018-09" db="EMBL/GenBank/DDBJ databases">
        <title>Chryseolinea sp. KIS68-18 isolated from soil.</title>
        <authorList>
            <person name="Weon H.-Y."/>
            <person name="Kwon S.-W."/>
            <person name="Lee S.A."/>
        </authorList>
    </citation>
    <scope>NUCLEOTIDE SEQUENCE [LARGE SCALE GENOMIC DNA]</scope>
    <source>
        <strain evidence="2">KIS68-18</strain>
    </source>
</reference>
<evidence type="ECO:0008006" key="3">
    <source>
        <dbReference type="Google" id="ProtNLM"/>
    </source>
</evidence>
<dbReference type="Proteomes" id="UP000266183">
    <property type="component" value="Chromosome"/>
</dbReference>
<evidence type="ECO:0000313" key="2">
    <source>
        <dbReference type="Proteomes" id="UP000266183"/>
    </source>
</evidence>
<dbReference type="AlphaFoldDB" id="A0A385ST09"/>
<proteinExistence type="predicted"/>
<dbReference type="EMBL" id="CP032382">
    <property type="protein sequence ID" value="AYB31938.1"/>
    <property type="molecule type" value="Genomic_DNA"/>
</dbReference>
<organism evidence="1 2">
    <name type="scientific">Chryseolinea soli</name>
    <dbReference type="NCBI Taxonomy" id="2321403"/>
    <lineage>
        <taxon>Bacteria</taxon>
        <taxon>Pseudomonadati</taxon>
        <taxon>Bacteroidota</taxon>
        <taxon>Cytophagia</taxon>
        <taxon>Cytophagales</taxon>
        <taxon>Fulvivirgaceae</taxon>
        <taxon>Chryseolinea</taxon>
    </lineage>
</organism>